<feature type="transmembrane region" description="Helical" evidence="1">
    <location>
        <begin position="30"/>
        <end position="49"/>
    </location>
</feature>
<accession>A0A412FZ21</accession>
<evidence type="ECO:0000256" key="1">
    <source>
        <dbReference type="SAM" id="Phobius"/>
    </source>
</evidence>
<keyword evidence="1" id="KW-1133">Transmembrane helix</keyword>
<dbReference type="Proteomes" id="UP000284178">
    <property type="component" value="Unassembled WGS sequence"/>
</dbReference>
<reference evidence="2 3" key="1">
    <citation type="submission" date="2018-08" db="EMBL/GenBank/DDBJ databases">
        <title>A genome reference for cultivated species of the human gut microbiota.</title>
        <authorList>
            <person name="Zou Y."/>
            <person name="Xue W."/>
            <person name="Luo G."/>
        </authorList>
    </citation>
    <scope>NUCLEOTIDE SEQUENCE [LARGE SCALE GENOMIC DNA]</scope>
    <source>
        <strain evidence="2 3">AF24-29</strain>
    </source>
</reference>
<evidence type="ECO:0000313" key="3">
    <source>
        <dbReference type="Proteomes" id="UP000284178"/>
    </source>
</evidence>
<dbReference type="AlphaFoldDB" id="A0A412FZ21"/>
<dbReference type="EMBL" id="QRUP01000012">
    <property type="protein sequence ID" value="RGR73424.1"/>
    <property type="molecule type" value="Genomic_DNA"/>
</dbReference>
<comment type="caution">
    <text evidence="2">The sequence shown here is derived from an EMBL/GenBank/DDBJ whole genome shotgun (WGS) entry which is preliminary data.</text>
</comment>
<feature type="transmembrane region" description="Helical" evidence="1">
    <location>
        <begin position="56"/>
        <end position="75"/>
    </location>
</feature>
<dbReference type="GeneID" id="83015825"/>
<sequence>MVKLFYFIPAGLAGLFYVFFGGVFGDFGAINPLAWVCTALLAAGAVLMARKIAPGCLFGIAVGALLIGMGLRETGQIVKEWPAGMLLIAYSCGSGWLCWKSAAKREA</sequence>
<feature type="transmembrane region" description="Helical" evidence="1">
    <location>
        <begin position="81"/>
        <end position="99"/>
    </location>
</feature>
<keyword evidence="3" id="KW-1185">Reference proteome</keyword>
<evidence type="ECO:0000313" key="2">
    <source>
        <dbReference type="EMBL" id="RGR73424.1"/>
    </source>
</evidence>
<gene>
    <name evidence="2" type="ORF">DWY25_10490</name>
</gene>
<protein>
    <submittedName>
        <fullName evidence="2">Uncharacterized protein</fullName>
    </submittedName>
</protein>
<keyword evidence="1" id="KW-0812">Transmembrane</keyword>
<organism evidence="2 3">
    <name type="scientific">Holdemania filiformis</name>
    <dbReference type="NCBI Taxonomy" id="61171"/>
    <lineage>
        <taxon>Bacteria</taxon>
        <taxon>Bacillati</taxon>
        <taxon>Bacillota</taxon>
        <taxon>Erysipelotrichia</taxon>
        <taxon>Erysipelotrichales</taxon>
        <taxon>Erysipelotrichaceae</taxon>
        <taxon>Holdemania</taxon>
    </lineage>
</organism>
<proteinExistence type="predicted"/>
<feature type="transmembrane region" description="Helical" evidence="1">
    <location>
        <begin position="5"/>
        <end position="24"/>
    </location>
</feature>
<name>A0A412FZ21_9FIRM</name>
<dbReference type="RefSeq" id="WP_117895185.1">
    <property type="nucleotide sequence ID" value="NZ_CABJCV010000012.1"/>
</dbReference>
<keyword evidence="1" id="KW-0472">Membrane</keyword>